<dbReference type="SMART" id="SM00950">
    <property type="entry name" value="Piwi"/>
    <property type="match status" value="1"/>
</dbReference>
<dbReference type="PANTHER" id="PTHR22891">
    <property type="entry name" value="EUKARYOTIC TRANSLATION INITIATION FACTOR 2C"/>
    <property type="match status" value="1"/>
</dbReference>
<dbReference type="Gene3D" id="3.40.50.2300">
    <property type="match status" value="1"/>
</dbReference>
<dbReference type="InterPro" id="IPR003165">
    <property type="entry name" value="Piwi"/>
</dbReference>
<proteinExistence type="predicted"/>
<evidence type="ECO:0000256" key="1">
    <source>
        <dbReference type="SAM" id="MobiDB-lite"/>
    </source>
</evidence>
<dbReference type="PROSITE" id="PS50822">
    <property type="entry name" value="PIWI"/>
    <property type="match status" value="1"/>
</dbReference>
<reference evidence="3" key="1">
    <citation type="submission" date="2014-09" db="EMBL/GenBank/DDBJ databases">
        <authorList>
            <person name="Magalhaes I.L.F."/>
            <person name="Oliveira U."/>
            <person name="Santos F.R."/>
            <person name="Vidigal T.H.D.A."/>
            <person name="Brescovit A.D."/>
            <person name="Santos A.J."/>
        </authorList>
    </citation>
    <scope>NUCLEOTIDE SEQUENCE</scope>
    <source>
        <tissue evidence="3">Shoot tissue taken approximately 20 cm above the soil surface</tissue>
    </source>
</reference>
<evidence type="ECO:0000313" key="3">
    <source>
        <dbReference type="EMBL" id="JAD47732.1"/>
    </source>
</evidence>
<organism evidence="3">
    <name type="scientific">Arundo donax</name>
    <name type="common">Giant reed</name>
    <name type="synonym">Donax arundinaceus</name>
    <dbReference type="NCBI Taxonomy" id="35708"/>
    <lineage>
        <taxon>Eukaryota</taxon>
        <taxon>Viridiplantae</taxon>
        <taxon>Streptophyta</taxon>
        <taxon>Embryophyta</taxon>
        <taxon>Tracheophyta</taxon>
        <taxon>Spermatophyta</taxon>
        <taxon>Magnoliopsida</taxon>
        <taxon>Liliopsida</taxon>
        <taxon>Poales</taxon>
        <taxon>Poaceae</taxon>
        <taxon>PACMAD clade</taxon>
        <taxon>Arundinoideae</taxon>
        <taxon>Arundineae</taxon>
        <taxon>Arundo</taxon>
    </lineage>
</organism>
<dbReference type="GO" id="GO:0003676">
    <property type="term" value="F:nucleic acid binding"/>
    <property type="evidence" value="ECO:0007669"/>
    <property type="project" value="InterPro"/>
</dbReference>
<protein>
    <submittedName>
        <fullName evidence="3">AGO904</fullName>
    </submittedName>
</protein>
<feature type="domain" description="Piwi" evidence="2">
    <location>
        <begin position="44"/>
        <end position="131"/>
    </location>
</feature>
<sequence length="650" mass="71864">MAFNPNPIVDVRSAAPNHIENALRDVHRRATQLTKQGMGNQLQLLVVILPEVSGSYGKIRRFCETDIGIVSQCCLPKYARKPNRQYLENVAFKINIKVGGCNTVLEQAFVRNSIPFVPEVPTAIFGADVTHTPPVSVPPCVLPPPQVPAQPHGEQITEESITLSEDSLMGHIVNDMIRDAASEGLSSHVLLHEIDAIRMGGPLSETITIEVVMLNVLVPIQIEKPATLDKVVHEAMRVLNVHLTDVYYTCEGKPVPKGCLLGQPCKLLTCHRLRGGVRNAAVKLRKLIARQMRDNLGKWFERIDIPNDLRTKPNITYTVGLGENAQWVLSMLSDSLENTHADGLSFDGSFDLDDIWYIPDTRSIEIRGRSTTRLTQQGYVLDEGVVMTVMDTFFVYQESDGSVQYPMYIQDLVMRIENLDNAGDEYESTIKRSMIFLHAATRSGCDRVKTFDTLMVHYHKLRPADASAFRVALGEGLNPLRWTAAIRASPQMNKVLTHTIWDNVNRVYRMKFYPENHFGRLDFTRCLITHAHKATEKQIDAAVFVIWETQISDLQYRLLIRYRPPSQNSATVALTSSSGGVGTHASGGVGTSSSGGVGTSASSGVGTSRSGGVGTSASAGRSGRIHISQISVKSNIDIHEIFGFRRKPLN</sequence>
<feature type="compositionally biased region" description="Gly residues" evidence="1">
    <location>
        <begin position="579"/>
        <end position="598"/>
    </location>
</feature>
<dbReference type="AlphaFoldDB" id="A0A0A9AKX9"/>
<evidence type="ECO:0000259" key="2">
    <source>
        <dbReference type="PROSITE" id="PS50822"/>
    </source>
</evidence>
<feature type="compositionally biased region" description="Low complexity" evidence="1">
    <location>
        <begin position="599"/>
        <end position="608"/>
    </location>
</feature>
<name>A0A0A9AKX9_ARUDO</name>
<dbReference type="Pfam" id="PF02171">
    <property type="entry name" value="Piwi"/>
    <property type="match status" value="1"/>
</dbReference>
<feature type="region of interest" description="Disordered" evidence="1">
    <location>
        <begin position="571"/>
        <end position="620"/>
    </location>
</feature>
<dbReference type="SUPFAM" id="SSF53098">
    <property type="entry name" value="Ribonuclease H-like"/>
    <property type="match status" value="1"/>
</dbReference>
<accession>A0A0A9AKX9</accession>
<dbReference type="InterPro" id="IPR012337">
    <property type="entry name" value="RNaseH-like_sf"/>
</dbReference>
<reference evidence="3" key="2">
    <citation type="journal article" date="2015" name="Data Brief">
        <title>Shoot transcriptome of the giant reed, Arundo donax.</title>
        <authorList>
            <person name="Barrero R.A."/>
            <person name="Guerrero F.D."/>
            <person name="Moolhuijzen P."/>
            <person name="Goolsby J.A."/>
            <person name="Tidwell J."/>
            <person name="Bellgard S.E."/>
            <person name="Bellgard M.I."/>
        </authorList>
    </citation>
    <scope>NUCLEOTIDE SEQUENCE</scope>
    <source>
        <tissue evidence="3">Shoot tissue taken approximately 20 cm above the soil surface</tissue>
    </source>
</reference>
<dbReference type="EMBL" id="GBRH01250163">
    <property type="protein sequence ID" value="JAD47732.1"/>
    <property type="molecule type" value="Transcribed_RNA"/>
</dbReference>